<dbReference type="PANTHER" id="PTHR13710:SF105">
    <property type="entry name" value="ATP-DEPENDENT DNA HELICASE Q1"/>
    <property type="match status" value="1"/>
</dbReference>
<dbReference type="InterPro" id="IPR011545">
    <property type="entry name" value="DEAD/DEAH_box_helicase_dom"/>
</dbReference>
<proteinExistence type="inferred from homology"/>
<dbReference type="Pfam" id="PF00271">
    <property type="entry name" value="Helicase_C"/>
    <property type="match status" value="1"/>
</dbReference>
<evidence type="ECO:0000256" key="8">
    <source>
        <dbReference type="SAM" id="MobiDB-lite"/>
    </source>
</evidence>
<dbReference type="GO" id="GO:0005694">
    <property type="term" value="C:chromosome"/>
    <property type="evidence" value="ECO:0007669"/>
    <property type="project" value="TreeGrafter"/>
</dbReference>
<feature type="region of interest" description="Disordered" evidence="8">
    <location>
        <begin position="580"/>
        <end position="660"/>
    </location>
</feature>
<comment type="similarity">
    <text evidence="1">Belongs to the helicase family. RecQ subfamily.</text>
</comment>
<feature type="compositionally biased region" description="Polar residues" evidence="8">
    <location>
        <begin position="742"/>
        <end position="751"/>
    </location>
</feature>
<keyword evidence="2" id="KW-0547">Nucleotide-binding</keyword>
<comment type="caution">
    <text evidence="11">The sequence shown here is derived from an EMBL/GenBank/DDBJ whole genome shotgun (WGS) entry which is preliminary data.</text>
</comment>
<sequence>MTNGPAANGSNGSGNGNDNGHAASAAFLSGEVGASTLVLRDANVATNTTPGRPSLAAIRALIGRIRSEAFSIRFFRPHQEEAILRIIEGHSVLFALPGAAGKSLCYQLPLVASREIDRIRGCSASEHPGLTLVISPFPVLSNVGTHSGNVLLCVGLPGCHLASGMTSDPRNWARLYHPLRDGCIRILFCSAEMLKSTGFLDALAAVPGGIRRVVVEEAHQLSEENVCFRPEYFRALCVLSRRLKPQQFVLLTATAPLSTTTDLRKRFCINDDGCHFTQSSYRSNVDIRVMTANPSHTRRASDLDVYVWKRPLKLDSDWAKYRANATLRFLREHKGPAIIYCTNPSQAEAIVKRLMPDDPQDGTLTVPFHEELPVAERQWLLHRFERGLVQNIVVTFGSGFTTRRIDVAKIVHWDLPLTIEDYIFQINRGGRNGKQVLSLVWLSPVASYFSKYRYWEGLPSRGAVEKLVSQIIVRGTEQARKQERLVGNDVHSLHYNMSELGRHFNIHPEALNMIFYLLEHRHAVVKSLSSFRAKVIFSTITPSLIHKDEAILDPSTYKMQSPAAQAVWRCAKSLSCNELNPLDDEISEDDDDEVNAKSKTKNQPKKKGKGAKGGKGVKGGKEAKESENKNKAYKRTGDDDDREPSQTEPGREAEDNKTMEYTWELDMPKAILHARRAYRTMLTSGTATWPEDKDDNPWAWGQVDDWGPEILRYIHQLCAEQGGSCTDFALLENLWMVRSDSDPQSGDSASSKPEEEEEEIRTFKLRKLPLNDDEQPADFAHKIADAVHKELLERRRKAADAEKSVHDLFFEGGRKRTCYNALLEQYALSKPPGEQGLRVPLGGCGHCDPCRGQYEFKSMRFVHGSEDEIPDDEVVMAFMRRVPDKFKNDPFTLAKIAYGIHEPQWGYVPASLRLMLMNFEFETLQRTLENLRRAQSVKAVAVCTY</sequence>
<evidence type="ECO:0000313" key="12">
    <source>
        <dbReference type="Proteomes" id="UP001302812"/>
    </source>
</evidence>
<dbReference type="GeneID" id="89941792"/>
<dbReference type="GO" id="GO:0009378">
    <property type="term" value="F:four-way junction helicase activity"/>
    <property type="evidence" value="ECO:0007669"/>
    <property type="project" value="TreeGrafter"/>
</dbReference>
<evidence type="ECO:0000256" key="7">
    <source>
        <dbReference type="ARBA" id="ARBA00034808"/>
    </source>
</evidence>
<evidence type="ECO:0000256" key="3">
    <source>
        <dbReference type="ARBA" id="ARBA00022840"/>
    </source>
</evidence>
<feature type="compositionally biased region" description="Basic and acidic residues" evidence="8">
    <location>
        <begin position="619"/>
        <end position="630"/>
    </location>
</feature>
<protein>
    <recommendedName>
        <fullName evidence="7">DNA 3'-5' helicase</fullName>
        <ecNumber evidence="7">5.6.2.4</ecNumber>
    </recommendedName>
</protein>
<dbReference type="Pfam" id="PF00270">
    <property type="entry name" value="DEAD"/>
    <property type="match status" value="1"/>
</dbReference>
<dbReference type="InterPro" id="IPR027417">
    <property type="entry name" value="P-loop_NTPase"/>
</dbReference>
<feature type="region of interest" description="Disordered" evidence="8">
    <location>
        <begin position="739"/>
        <end position="760"/>
    </location>
</feature>
<evidence type="ECO:0000256" key="5">
    <source>
        <dbReference type="ARBA" id="ARBA00023235"/>
    </source>
</evidence>
<dbReference type="GO" id="GO:0005524">
    <property type="term" value="F:ATP binding"/>
    <property type="evidence" value="ECO:0007669"/>
    <property type="project" value="UniProtKB-KW"/>
</dbReference>
<name>A0AAN6YST7_9PEZI</name>
<evidence type="ECO:0000313" key="11">
    <source>
        <dbReference type="EMBL" id="KAK4113076.1"/>
    </source>
</evidence>
<keyword evidence="12" id="KW-1185">Reference proteome</keyword>
<dbReference type="InterPro" id="IPR014001">
    <property type="entry name" value="Helicase_ATP-bd"/>
</dbReference>
<evidence type="ECO:0000259" key="10">
    <source>
        <dbReference type="PROSITE" id="PS51194"/>
    </source>
</evidence>
<dbReference type="AlphaFoldDB" id="A0AAN6YST7"/>
<feature type="domain" description="Helicase C-terminal" evidence="10">
    <location>
        <begin position="322"/>
        <end position="487"/>
    </location>
</feature>
<evidence type="ECO:0000256" key="2">
    <source>
        <dbReference type="ARBA" id="ARBA00022741"/>
    </source>
</evidence>
<dbReference type="SUPFAM" id="SSF52540">
    <property type="entry name" value="P-loop containing nucleoside triphosphate hydrolases"/>
    <property type="match status" value="1"/>
</dbReference>
<evidence type="ECO:0000256" key="6">
    <source>
        <dbReference type="ARBA" id="ARBA00034617"/>
    </source>
</evidence>
<keyword evidence="3" id="KW-0067">ATP-binding</keyword>
<dbReference type="RefSeq" id="XP_064670646.1">
    <property type="nucleotide sequence ID" value="XM_064817667.1"/>
</dbReference>
<comment type="catalytic activity">
    <reaction evidence="6">
        <text>Couples ATP hydrolysis with the unwinding of duplex DNA by translocating in the 3'-5' direction.</text>
        <dbReference type="EC" id="5.6.2.4"/>
    </reaction>
</comment>
<dbReference type="EMBL" id="MU853340">
    <property type="protein sequence ID" value="KAK4113076.1"/>
    <property type="molecule type" value="Genomic_DNA"/>
</dbReference>
<organism evidence="11 12">
    <name type="scientific">Canariomyces notabilis</name>
    <dbReference type="NCBI Taxonomy" id="2074819"/>
    <lineage>
        <taxon>Eukaryota</taxon>
        <taxon>Fungi</taxon>
        <taxon>Dikarya</taxon>
        <taxon>Ascomycota</taxon>
        <taxon>Pezizomycotina</taxon>
        <taxon>Sordariomycetes</taxon>
        <taxon>Sordariomycetidae</taxon>
        <taxon>Sordariales</taxon>
        <taxon>Chaetomiaceae</taxon>
        <taxon>Canariomyces</taxon>
    </lineage>
</organism>
<dbReference type="Gene3D" id="3.40.50.300">
    <property type="entry name" value="P-loop containing nucleotide triphosphate hydrolases"/>
    <property type="match status" value="2"/>
</dbReference>
<keyword evidence="5" id="KW-0413">Isomerase</keyword>
<dbReference type="GO" id="GO:0003677">
    <property type="term" value="F:DNA binding"/>
    <property type="evidence" value="ECO:0007669"/>
    <property type="project" value="UniProtKB-KW"/>
</dbReference>
<evidence type="ECO:0000256" key="4">
    <source>
        <dbReference type="ARBA" id="ARBA00023125"/>
    </source>
</evidence>
<feature type="compositionally biased region" description="Acidic residues" evidence="8">
    <location>
        <begin position="581"/>
        <end position="593"/>
    </location>
</feature>
<reference evidence="11" key="1">
    <citation type="journal article" date="2023" name="Mol. Phylogenet. Evol.">
        <title>Genome-scale phylogeny and comparative genomics of the fungal order Sordariales.</title>
        <authorList>
            <person name="Hensen N."/>
            <person name="Bonometti L."/>
            <person name="Westerberg I."/>
            <person name="Brannstrom I.O."/>
            <person name="Guillou S."/>
            <person name="Cros-Aarteil S."/>
            <person name="Calhoun S."/>
            <person name="Haridas S."/>
            <person name="Kuo A."/>
            <person name="Mondo S."/>
            <person name="Pangilinan J."/>
            <person name="Riley R."/>
            <person name="LaButti K."/>
            <person name="Andreopoulos B."/>
            <person name="Lipzen A."/>
            <person name="Chen C."/>
            <person name="Yan M."/>
            <person name="Daum C."/>
            <person name="Ng V."/>
            <person name="Clum A."/>
            <person name="Steindorff A."/>
            <person name="Ohm R.A."/>
            <person name="Martin F."/>
            <person name="Silar P."/>
            <person name="Natvig D.O."/>
            <person name="Lalanne C."/>
            <person name="Gautier V."/>
            <person name="Ament-Velasquez S.L."/>
            <person name="Kruys A."/>
            <person name="Hutchinson M.I."/>
            <person name="Powell A.J."/>
            <person name="Barry K."/>
            <person name="Miller A.N."/>
            <person name="Grigoriev I.V."/>
            <person name="Debuchy R."/>
            <person name="Gladieux P."/>
            <person name="Hiltunen Thoren M."/>
            <person name="Johannesson H."/>
        </authorList>
    </citation>
    <scope>NUCLEOTIDE SEQUENCE</scope>
    <source>
        <strain evidence="11">CBS 508.74</strain>
    </source>
</reference>
<evidence type="ECO:0000259" key="9">
    <source>
        <dbReference type="PROSITE" id="PS51192"/>
    </source>
</evidence>
<dbReference type="GO" id="GO:0005737">
    <property type="term" value="C:cytoplasm"/>
    <property type="evidence" value="ECO:0007669"/>
    <property type="project" value="TreeGrafter"/>
</dbReference>
<feature type="compositionally biased region" description="Basic and acidic residues" evidence="8">
    <location>
        <begin position="643"/>
        <end position="658"/>
    </location>
</feature>
<dbReference type="PROSITE" id="PS51194">
    <property type="entry name" value="HELICASE_CTER"/>
    <property type="match status" value="1"/>
</dbReference>
<accession>A0AAN6YST7</accession>
<dbReference type="InterPro" id="IPR001650">
    <property type="entry name" value="Helicase_C-like"/>
</dbReference>
<dbReference type="PANTHER" id="PTHR13710">
    <property type="entry name" value="DNA HELICASE RECQ FAMILY MEMBER"/>
    <property type="match status" value="1"/>
</dbReference>
<reference evidence="11" key="2">
    <citation type="submission" date="2023-05" db="EMBL/GenBank/DDBJ databases">
        <authorList>
            <consortium name="Lawrence Berkeley National Laboratory"/>
            <person name="Steindorff A."/>
            <person name="Hensen N."/>
            <person name="Bonometti L."/>
            <person name="Westerberg I."/>
            <person name="Brannstrom I.O."/>
            <person name="Guillou S."/>
            <person name="Cros-Aarteil S."/>
            <person name="Calhoun S."/>
            <person name="Haridas S."/>
            <person name="Kuo A."/>
            <person name="Mondo S."/>
            <person name="Pangilinan J."/>
            <person name="Riley R."/>
            <person name="Labutti K."/>
            <person name="Andreopoulos B."/>
            <person name="Lipzen A."/>
            <person name="Chen C."/>
            <person name="Yanf M."/>
            <person name="Daum C."/>
            <person name="Ng V."/>
            <person name="Clum A."/>
            <person name="Ohm R."/>
            <person name="Martin F."/>
            <person name="Silar P."/>
            <person name="Natvig D."/>
            <person name="Lalanne C."/>
            <person name="Gautier V."/>
            <person name="Ament-Velasquez S.L."/>
            <person name="Kruys A."/>
            <person name="Hutchinson M.I."/>
            <person name="Powell A.J."/>
            <person name="Barry K."/>
            <person name="Miller A.N."/>
            <person name="Grigoriev I.V."/>
            <person name="Debuchy R."/>
            <person name="Gladieux P."/>
            <person name="Thoren M.H."/>
            <person name="Johannesson H."/>
        </authorList>
    </citation>
    <scope>NUCLEOTIDE SEQUENCE</scope>
    <source>
        <strain evidence="11">CBS 508.74</strain>
    </source>
</reference>
<dbReference type="EC" id="5.6.2.4" evidence="7"/>
<dbReference type="GO" id="GO:0000724">
    <property type="term" value="P:double-strand break repair via homologous recombination"/>
    <property type="evidence" value="ECO:0007669"/>
    <property type="project" value="TreeGrafter"/>
</dbReference>
<feature type="domain" description="Helicase ATP-binding" evidence="9">
    <location>
        <begin position="83"/>
        <end position="273"/>
    </location>
</feature>
<gene>
    <name evidence="11" type="ORF">N656DRAFT_797618</name>
</gene>
<evidence type="ECO:0000256" key="1">
    <source>
        <dbReference type="ARBA" id="ARBA00005446"/>
    </source>
</evidence>
<dbReference type="PROSITE" id="PS51192">
    <property type="entry name" value="HELICASE_ATP_BIND_1"/>
    <property type="match status" value="1"/>
</dbReference>
<dbReference type="SMART" id="SM00487">
    <property type="entry name" value="DEXDc"/>
    <property type="match status" value="1"/>
</dbReference>
<dbReference type="GO" id="GO:0043138">
    <property type="term" value="F:3'-5' DNA helicase activity"/>
    <property type="evidence" value="ECO:0007669"/>
    <property type="project" value="UniProtKB-EC"/>
</dbReference>
<keyword evidence="4" id="KW-0238">DNA-binding</keyword>
<dbReference type="Proteomes" id="UP001302812">
    <property type="component" value="Unassembled WGS sequence"/>
</dbReference>
<feature type="compositionally biased region" description="Basic residues" evidence="8">
    <location>
        <begin position="598"/>
        <end position="612"/>
    </location>
</feature>